<gene>
    <name evidence="1" type="ORF">ABB26_11305</name>
</gene>
<evidence type="ECO:0000313" key="1">
    <source>
        <dbReference type="EMBL" id="KRG63510.1"/>
    </source>
</evidence>
<organism evidence="1 2">
    <name type="scientific">Stenotrophomonas humi</name>
    <dbReference type="NCBI Taxonomy" id="405444"/>
    <lineage>
        <taxon>Bacteria</taxon>
        <taxon>Pseudomonadati</taxon>
        <taxon>Pseudomonadota</taxon>
        <taxon>Gammaproteobacteria</taxon>
        <taxon>Lysobacterales</taxon>
        <taxon>Lysobacteraceae</taxon>
        <taxon>Stenotrophomonas</taxon>
    </lineage>
</organism>
<dbReference type="Proteomes" id="UP000050864">
    <property type="component" value="Unassembled WGS sequence"/>
</dbReference>
<name>A0A0R0C2G4_9GAMM</name>
<dbReference type="AlphaFoldDB" id="A0A0R0C2G4"/>
<protein>
    <submittedName>
        <fullName evidence="1">Uncharacterized protein</fullName>
    </submittedName>
</protein>
<dbReference type="EMBL" id="LDJI01000021">
    <property type="protein sequence ID" value="KRG63510.1"/>
    <property type="molecule type" value="Genomic_DNA"/>
</dbReference>
<reference evidence="1 2" key="1">
    <citation type="submission" date="2015-05" db="EMBL/GenBank/DDBJ databases">
        <title>Genome sequencing and analysis of members of genus Stenotrophomonas.</title>
        <authorList>
            <person name="Patil P.P."/>
            <person name="Midha S."/>
            <person name="Patil P.B."/>
        </authorList>
    </citation>
    <scope>NUCLEOTIDE SEQUENCE [LARGE SCALE GENOMIC DNA]</scope>
    <source>
        <strain evidence="1 2">DSM 18929</strain>
    </source>
</reference>
<dbReference type="PATRIC" id="fig|405444.3.peg.1348"/>
<keyword evidence="2" id="KW-1185">Reference proteome</keyword>
<dbReference type="STRING" id="405444.ABB26_11305"/>
<comment type="caution">
    <text evidence="1">The sequence shown here is derived from an EMBL/GenBank/DDBJ whole genome shotgun (WGS) entry which is preliminary data.</text>
</comment>
<evidence type="ECO:0000313" key="2">
    <source>
        <dbReference type="Proteomes" id="UP000050864"/>
    </source>
</evidence>
<proteinExistence type="predicted"/>
<accession>A0A0R0C2G4</accession>
<sequence length="140" mass="15593">MATMPTFNATFPWATQLQRLQQRESAWASLALFDAAGLTDAGRALEQLLQAGQVFAQSDVDVGLVADELRRYQKFAPPGRPSVQIVQLRRQQSTVQQAQRMARQAFIRQADALARALQLVVPVKLGPVVTVERWLKTHLA</sequence>